<dbReference type="SMART" id="SM00507">
    <property type="entry name" value="HNHc"/>
    <property type="match status" value="1"/>
</dbReference>
<dbReference type="Proteomes" id="UP000270661">
    <property type="component" value="Unassembled WGS sequence"/>
</dbReference>
<evidence type="ECO:0000313" key="3">
    <source>
        <dbReference type="EMBL" id="RMM53373.1"/>
    </source>
</evidence>
<name>A0A3M3EUT6_9PSED</name>
<dbReference type="OrthoDB" id="9802640at2"/>
<dbReference type="GO" id="GO:0008270">
    <property type="term" value="F:zinc ion binding"/>
    <property type="evidence" value="ECO:0007669"/>
    <property type="project" value="InterPro"/>
</dbReference>
<sequence>MDTPTEKSGWSDDELEASVDAYLMMLARELSGQTFKKSVENQLLRDGPLSKRSASSVEYRMQNISAVLEQMGLRRISGYMPAKNIGAGVAQRIRKVLANKVVPGADEVAPTFDQRTLISRASKLQKKGLKVEPSGNPNPPQVSTTTTAYVRDPKVRAWVAGLAKGVCEGCGQKAPFEVDGLPFLEVHHVKHLAQQGSDSITNAVALCPNCHRRCHLASDREAFTLSLYERVGRLIIE</sequence>
<proteinExistence type="predicted"/>
<keyword evidence="4" id="KW-1185">Reference proteome</keyword>
<gene>
    <name evidence="3" type="ORF">ALQ77_03497</name>
</gene>
<evidence type="ECO:0000313" key="4">
    <source>
        <dbReference type="Proteomes" id="UP000270661"/>
    </source>
</evidence>
<dbReference type="InterPro" id="IPR002711">
    <property type="entry name" value="HNH"/>
</dbReference>
<dbReference type="GO" id="GO:0004519">
    <property type="term" value="F:endonuclease activity"/>
    <property type="evidence" value="ECO:0007669"/>
    <property type="project" value="InterPro"/>
</dbReference>
<protein>
    <recommendedName>
        <fullName evidence="2">HNH nuclease domain-containing protein</fullName>
    </recommendedName>
</protein>
<dbReference type="EMBL" id="RBOJ01000035">
    <property type="protein sequence ID" value="RMM53373.1"/>
    <property type="molecule type" value="Genomic_DNA"/>
</dbReference>
<dbReference type="AlphaFoldDB" id="A0A3M3EUT6"/>
<feature type="region of interest" description="Disordered" evidence="1">
    <location>
        <begin position="127"/>
        <end position="147"/>
    </location>
</feature>
<dbReference type="RefSeq" id="WP_024779571.1">
    <property type="nucleotide sequence ID" value="NZ_CP072011.1"/>
</dbReference>
<dbReference type="InterPro" id="IPR003615">
    <property type="entry name" value="HNH_nuc"/>
</dbReference>
<accession>A0A3M3EUT6</accession>
<evidence type="ECO:0000259" key="2">
    <source>
        <dbReference type="SMART" id="SM00507"/>
    </source>
</evidence>
<dbReference type="GO" id="GO:0003676">
    <property type="term" value="F:nucleic acid binding"/>
    <property type="evidence" value="ECO:0007669"/>
    <property type="project" value="InterPro"/>
</dbReference>
<dbReference type="Pfam" id="PF01844">
    <property type="entry name" value="HNH"/>
    <property type="match status" value="1"/>
</dbReference>
<evidence type="ECO:0000256" key="1">
    <source>
        <dbReference type="SAM" id="MobiDB-lite"/>
    </source>
</evidence>
<dbReference type="Gene3D" id="1.10.30.50">
    <property type="match status" value="1"/>
</dbReference>
<comment type="caution">
    <text evidence="3">The sequence shown here is derived from an EMBL/GenBank/DDBJ whole genome shotgun (WGS) entry which is preliminary data.</text>
</comment>
<reference evidence="3 4" key="1">
    <citation type="submission" date="2018-08" db="EMBL/GenBank/DDBJ databases">
        <title>Recombination of ecologically and evolutionarily significant loci maintains genetic cohesion in the Pseudomonas syringae species complex.</title>
        <authorList>
            <person name="Dillon M."/>
            <person name="Thakur S."/>
            <person name="Almeida R.N.D."/>
            <person name="Weir B.S."/>
            <person name="Guttman D.S."/>
        </authorList>
    </citation>
    <scope>NUCLEOTIDE SEQUENCE [LARGE SCALE GENOMIC DNA]</scope>
    <source>
        <strain evidence="3 4">NCPPB2445</strain>
    </source>
</reference>
<organism evidence="3 4">
    <name type="scientific">Pseudomonas corrugata</name>
    <dbReference type="NCBI Taxonomy" id="47879"/>
    <lineage>
        <taxon>Bacteria</taxon>
        <taxon>Pseudomonadati</taxon>
        <taxon>Pseudomonadota</taxon>
        <taxon>Gammaproteobacteria</taxon>
        <taxon>Pseudomonadales</taxon>
        <taxon>Pseudomonadaceae</taxon>
        <taxon>Pseudomonas</taxon>
    </lineage>
</organism>
<feature type="domain" description="HNH nuclease" evidence="2">
    <location>
        <begin position="154"/>
        <end position="212"/>
    </location>
</feature>
<dbReference type="CDD" id="cd00085">
    <property type="entry name" value="HNHc"/>
    <property type="match status" value="1"/>
</dbReference>